<reference evidence="4 5" key="1">
    <citation type="submission" date="2016-11" db="EMBL/GenBank/DDBJ databases">
        <authorList>
            <person name="Jaros S."/>
            <person name="Januszkiewicz K."/>
            <person name="Wedrychowicz H."/>
        </authorList>
    </citation>
    <scope>NUCLEOTIDE SEQUENCE [LARGE SCALE GENOMIC DNA]</scope>
    <source>
        <strain evidence="4 5">GAS95</strain>
    </source>
</reference>
<dbReference type="Proteomes" id="UP000185151">
    <property type="component" value="Unassembled WGS sequence"/>
</dbReference>
<dbReference type="PROSITE" id="PS00061">
    <property type="entry name" value="ADH_SHORT"/>
    <property type="match status" value="1"/>
</dbReference>
<evidence type="ECO:0000256" key="2">
    <source>
        <dbReference type="ARBA" id="ARBA00023002"/>
    </source>
</evidence>
<dbReference type="PANTHER" id="PTHR24321">
    <property type="entry name" value="DEHYDROGENASES, SHORT CHAIN"/>
    <property type="match status" value="1"/>
</dbReference>
<dbReference type="Gene3D" id="3.40.50.720">
    <property type="entry name" value="NAD(P)-binding Rossmann-like Domain"/>
    <property type="match status" value="1"/>
</dbReference>
<dbReference type="PANTHER" id="PTHR24321:SF11">
    <property type="entry name" value="BLR0893 PROTEIN"/>
    <property type="match status" value="1"/>
</dbReference>
<comment type="similarity">
    <text evidence="1">Belongs to the short-chain dehydrogenases/reductases (SDR) family.</text>
</comment>
<keyword evidence="5" id="KW-1185">Reference proteome</keyword>
<protein>
    <submittedName>
        <fullName evidence="4">NAD(P)-dependent dehydrogenase, short-chain alcohol dehydrogenase family</fullName>
    </submittedName>
</protein>
<dbReference type="Pfam" id="PF13561">
    <property type="entry name" value="adh_short_C2"/>
    <property type="match status" value="1"/>
</dbReference>
<name>A0A1N6F9V0_9BURK</name>
<dbReference type="OrthoDB" id="7064009at2"/>
<evidence type="ECO:0000256" key="1">
    <source>
        <dbReference type="ARBA" id="ARBA00006484"/>
    </source>
</evidence>
<organism evidence="4 5">
    <name type="scientific">Paraburkholderia phenazinium</name>
    <dbReference type="NCBI Taxonomy" id="60549"/>
    <lineage>
        <taxon>Bacteria</taxon>
        <taxon>Pseudomonadati</taxon>
        <taxon>Pseudomonadota</taxon>
        <taxon>Betaproteobacteria</taxon>
        <taxon>Burkholderiales</taxon>
        <taxon>Burkholderiaceae</taxon>
        <taxon>Paraburkholderia</taxon>
    </lineage>
</organism>
<dbReference type="NCBIfam" id="NF005559">
    <property type="entry name" value="PRK07231.1"/>
    <property type="match status" value="1"/>
</dbReference>
<evidence type="ECO:0000313" key="5">
    <source>
        <dbReference type="Proteomes" id="UP000185151"/>
    </source>
</evidence>
<accession>A0A1N6F9V0</accession>
<dbReference type="InterPro" id="IPR002347">
    <property type="entry name" value="SDR_fam"/>
</dbReference>
<dbReference type="GO" id="GO:0016491">
    <property type="term" value="F:oxidoreductase activity"/>
    <property type="evidence" value="ECO:0007669"/>
    <property type="project" value="UniProtKB-KW"/>
</dbReference>
<keyword evidence="2" id="KW-0560">Oxidoreductase</keyword>
<evidence type="ECO:0000313" key="4">
    <source>
        <dbReference type="EMBL" id="SIN92039.1"/>
    </source>
</evidence>
<dbReference type="InterPro" id="IPR020904">
    <property type="entry name" value="Sc_DH/Rdtase_CS"/>
</dbReference>
<sequence>MSQSFTKRRLEGRVALVTGAGTGIGRAAAVAYAQEGARVVVAGRRSTEIEETVRLVKETGSDGFAVPTDVSIAHQVTALIDLTVERYGRLDAAFNNAGIEGNFAPITEMTEAEFDEVIAINLKGAWLSIKYEIAAMLRIGKGGSIVNTSSFLAKGACVGSTAYSASKGALDAMIRAVAIEYGPHNIRINNINPGAIRTPMFERTGGVENEALISSFTPLRRVGLPDEVGDVAVWLSTDEARFVTGQTLMVDGGVSIPHVR</sequence>
<dbReference type="AlphaFoldDB" id="A0A1N6F9V0"/>
<dbReference type="FunFam" id="3.40.50.720:FF:000084">
    <property type="entry name" value="Short-chain dehydrogenase reductase"/>
    <property type="match status" value="1"/>
</dbReference>
<feature type="domain" description="Ketoreductase" evidence="3">
    <location>
        <begin position="13"/>
        <end position="199"/>
    </location>
</feature>
<dbReference type="CDD" id="cd05233">
    <property type="entry name" value="SDR_c"/>
    <property type="match status" value="1"/>
</dbReference>
<evidence type="ECO:0000259" key="3">
    <source>
        <dbReference type="SMART" id="SM00822"/>
    </source>
</evidence>
<dbReference type="EMBL" id="FSRU01000001">
    <property type="protein sequence ID" value="SIN92039.1"/>
    <property type="molecule type" value="Genomic_DNA"/>
</dbReference>
<dbReference type="RefSeq" id="WP_074293717.1">
    <property type="nucleotide sequence ID" value="NZ_FSRU01000001.1"/>
</dbReference>
<proteinExistence type="inferred from homology"/>
<dbReference type="InterPro" id="IPR057326">
    <property type="entry name" value="KR_dom"/>
</dbReference>
<dbReference type="InterPro" id="IPR036291">
    <property type="entry name" value="NAD(P)-bd_dom_sf"/>
</dbReference>
<dbReference type="SMART" id="SM00822">
    <property type="entry name" value="PKS_KR"/>
    <property type="match status" value="1"/>
</dbReference>
<gene>
    <name evidence="4" type="ORF">SAMN05444165_0081</name>
</gene>
<dbReference type="PRINTS" id="PR00081">
    <property type="entry name" value="GDHRDH"/>
</dbReference>
<dbReference type="PRINTS" id="PR00080">
    <property type="entry name" value="SDRFAMILY"/>
</dbReference>
<dbReference type="SUPFAM" id="SSF51735">
    <property type="entry name" value="NAD(P)-binding Rossmann-fold domains"/>
    <property type="match status" value="1"/>
</dbReference>